<dbReference type="Pfam" id="PF00781">
    <property type="entry name" value="DAGK_cat"/>
    <property type="match status" value="1"/>
</dbReference>
<dbReference type="PANTHER" id="PTHR12358">
    <property type="entry name" value="SPHINGOSINE KINASE"/>
    <property type="match status" value="1"/>
</dbReference>
<evidence type="ECO:0000256" key="1">
    <source>
        <dbReference type="ARBA" id="ARBA00001946"/>
    </source>
</evidence>
<dbReference type="Pfam" id="PF19279">
    <property type="entry name" value="YegS_C"/>
    <property type="match status" value="1"/>
</dbReference>
<keyword evidence="9" id="KW-0460">Magnesium</keyword>
<dbReference type="InterPro" id="IPR001206">
    <property type="entry name" value="Diacylglycerol_kinase_cat_dom"/>
</dbReference>
<dbReference type="GO" id="GO:0008654">
    <property type="term" value="P:phospholipid biosynthetic process"/>
    <property type="evidence" value="ECO:0007669"/>
    <property type="project" value="UniProtKB-KW"/>
</dbReference>
<keyword evidence="12" id="KW-1208">Phospholipid metabolism</keyword>
<name>A0A4R2TLP4_9FIRM</name>
<comment type="caution">
    <text evidence="14">The sequence shown here is derived from an EMBL/GenBank/DDBJ whole genome shotgun (WGS) entry which is preliminary data.</text>
</comment>
<dbReference type="PROSITE" id="PS50146">
    <property type="entry name" value="DAGK"/>
    <property type="match status" value="1"/>
</dbReference>
<dbReference type="Gene3D" id="3.40.50.10330">
    <property type="entry name" value="Probable inorganic polyphosphate/atp-NAD kinase, domain 1"/>
    <property type="match status" value="1"/>
</dbReference>
<dbReference type="InterPro" id="IPR045540">
    <property type="entry name" value="YegS/DAGK_C"/>
</dbReference>
<evidence type="ECO:0000256" key="2">
    <source>
        <dbReference type="ARBA" id="ARBA00005983"/>
    </source>
</evidence>
<proteinExistence type="inferred from homology"/>
<evidence type="ECO:0000256" key="3">
    <source>
        <dbReference type="ARBA" id="ARBA00022516"/>
    </source>
</evidence>
<keyword evidence="3" id="KW-0444">Lipid biosynthesis</keyword>
<organism evidence="14 15">
    <name type="scientific">Serpentinicella alkaliphila</name>
    <dbReference type="NCBI Taxonomy" id="1734049"/>
    <lineage>
        <taxon>Bacteria</taxon>
        <taxon>Bacillati</taxon>
        <taxon>Bacillota</taxon>
        <taxon>Clostridia</taxon>
        <taxon>Peptostreptococcales</taxon>
        <taxon>Natronincolaceae</taxon>
        <taxon>Serpentinicella</taxon>
    </lineage>
</organism>
<dbReference type="Proteomes" id="UP000295504">
    <property type="component" value="Unassembled WGS sequence"/>
</dbReference>
<evidence type="ECO:0000256" key="11">
    <source>
        <dbReference type="ARBA" id="ARBA00023209"/>
    </source>
</evidence>
<keyword evidence="8" id="KW-0067">ATP-binding</keyword>
<dbReference type="InterPro" id="IPR005218">
    <property type="entry name" value="Diacylglycerol/lipid_kinase"/>
</dbReference>
<evidence type="ECO:0000256" key="6">
    <source>
        <dbReference type="ARBA" id="ARBA00022741"/>
    </source>
</evidence>
<dbReference type="GO" id="GO:0005524">
    <property type="term" value="F:ATP binding"/>
    <property type="evidence" value="ECO:0007669"/>
    <property type="project" value="UniProtKB-KW"/>
</dbReference>
<dbReference type="AlphaFoldDB" id="A0A4R2TLP4"/>
<feature type="domain" description="DAGKc" evidence="13">
    <location>
        <begin position="5"/>
        <end position="137"/>
    </location>
</feature>
<keyword evidence="5" id="KW-0479">Metal-binding</keyword>
<evidence type="ECO:0000313" key="15">
    <source>
        <dbReference type="Proteomes" id="UP000295504"/>
    </source>
</evidence>
<gene>
    <name evidence="14" type="ORF">EDD79_101835</name>
</gene>
<accession>A0A4R2TLP4</accession>
<sequence length="305" mass="34034">MEGAFYMKKIMVIYNPSSGKQAFDEKVKNITSILLDNGYILGKFITQKKNDARDRVIQCCHEDWDAIIACGGDGTLNEVANGIMLGGRKIPVAILGTGTVNDFAKSLNIPKTPRDFCNMIMNELTMDIDLGRANDKYFVNVSAFGLLSSVAHETKKEYKAILGRLAYFIEGIKILPKELMNPIHTEVISEELNLNENIQLFILSNGNSIGGFKNFMPEARFDDGYLDCLIIRDTTLESMITILKAFSTAQHTSCQNIEYFKTKKIRISSNSSAVVDIDGEYGGALPVEYEVVEKGLKIFVSKYPY</sequence>
<dbReference type="InterPro" id="IPR050187">
    <property type="entry name" value="Lipid_Phosphate_FormReg"/>
</dbReference>
<evidence type="ECO:0000313" key="14">
    <source>
        <dbReference type="EMBL" id="TCQ02155.1"/>
    </source>
</evidence>
<keyword evidence="15" id="KW-1185">Reference proteome</keyword>
<dbReference type="SUPFAM" id="SSF111331">
    <property type="entry name" value="NAD kinase/diacylglycerol kinase-like"/>
    <property type="match status" value="1"/>
</dbReference>
<evidence type="ECO:0000259" key="13">
    <source>
        <dbReference type="PROSITE" id="PS50146"/>
    </source>
</evidence>
<evidence type="ECO:0000256" key="8">
    <source>
        <dbReference type="ARBA" id="ARBA00022840"/>
    </source>
</evidence>
<evidence type="ECO:0000256" key="12">
    <source>
        <dbReference type="ARBA" id="ARBA00023264"/>
    </source>
</evidence>
<evidence type="ECO:0000256" key="4">
    <source>
        <dbReference type="ARBA" id="ARBA00022679"/>
    </source>
</evidence>
<keyword evidence="7 14" id="KW-0418">Kinase</keyword>
<comment type="similarity">
    <text evidence="2">Belongs to the diacylglycerol/lipid kinase family.</text>
</comment>
<evidence type="ECO:0000256" key="10">
    <source>
        <dbReference type="ARBA" id="ARBA00023098"/>
    </source>
</evidence>
<comment type="cofactor">
    <cofactor evidence="1">
        <name>Mg(2+)</name>
        <dbReference type="ChEBI" id="CHEBI:18420"/>
    </cofactor>
</comment>
<reference evidence="14 15" key="1">
    <citation type="submission" date="2019-03" db="EMBL/GenBank/DDBJ databases">
        <title>Genomic Encyclopedia of Type Strains, Phase IV (KMG-IV): sequencing the most valuable type-strain genomes for metagenomic binning, comparative biology and taxonomic classification.</title>
        <authorList>
            <person name="Goeker M."/>
        </authorList>
    </citation>
    <scope>NUCLEOTIDE SEQUENCE [LARGE SCALE GENOMIC DNA]</scope>
    <source>
        <strain evidence="14 15">DSM 100013</strain>
    </source>
</reference>
<protein>
    <submittedName>
        <fullName evidence="14">Diacylglycerol kinase (ATP)</fullName>
    </submittedName>
</protein>
<evidence type="ECO:0000256" key="9">
    <source>
        <dbReference type="ARBA" id="ARBA00022842"/>
    </source>
</evidence>
<dbReference type="NCBIfam" id="TIGR00147">
    <property type="entry name" value="YegS/Rv2252/BmrU family lipid kinase"/>
    <property type="match status" value="1"/>
</dbReference>
<keyword evidence="10" id="KW-0443">Lipid metabolism</keyword>
<dbReference type="Gene3D" id="2.60.200.40">
    <property type="match status" value="1"/>
</dbReference>
<dbReference type="InterPro" id="IPR017438">
    <property type="entry name" value="ATP-NAD_kinase_N"/>
</dbReference>
<keyword evidence="6" id="KW-0547">Nucleotide-binding</keyword>
<keyword evidence="4" id="KW-0808">Transferase</keyword>
<dbReference type="GO" id="GO:0004143">
    <property type="term" value="F:ATP-dependent diacylglycerol kinase activity"/>
    <property type="evidence" value="ECO:0007669"/>
    <property type="project" value="TreeGrafter"/>
</dbReference>
<dbReference type="GO" id="GO:0046872">
    <property type="term" value="F:metal ion binding"/>
    <property type="evidence" value="ECO:0007669"/>
    <property type="project" value="UniProtKB-KW"/>
</dbReference>
<dbReference type="InterPro" id="IPR016064">
    <property type="entry name" value="NAD/diacylglycerol_kinase_sf"/>
</dbReference>
<evidence type="ECO:0000256" key="7">
    <source>
        <dbReference type="ARBA" id="ARBA00022777"/>
    </source>
</evidence>
<dbReference type="GO" id="GO:0005886">
    <property type="term" value="C:plasma membrane"/>
    <property type="evidence" value="ECO:0007669"/>
    <property type="project" value="TreeGrafter"/>
</dbReference>
<dbReference type="EMBL" id="SLYC01000018">
    <property type="protein sequence ID" value="TCQ02155.1"/>
    <property type="molecule type" value="Genomic_DNA"/>
</dbReference>
<dbReference type="PANTHER" id="PTHR12358:SF106">
    <property type="entry name" value="LIPID KINASE YEGS"/>
    <property type="match status" value="1"/>
</dbReference>
<keyword evidence="11" id="KW-0594">Phospholipid biosynthesis</keyword>
<dbReference type="SMART" id="SM00046">
    <property type="entry name" value="DAGKc"/>
    <property type="match status" value="1"/>
</dbReference>
<evidence type="ECO:0000256" key="5">
    <source>
        <dbReference type="ARBA" id="ARBA00022723"/>
    </source>
</evidence>